<dbReference type="AlphaFoldDB" id="A0A076LP27"/>
<gene>
    <name evidence="1" type="ORF">ETEE_3200</name>
</gene>
<evidence type="ECO:0000313" key="1">
    <source>
        <dbReference type="EMBL" id="AIJ09626.1"/>
    </source>
</evidence>
<name>A0A076LP27_9GAMM</name>
<protein>
    <submittedName>
        <fullName evidence="1">Uncharacterized protein</fullName>
    </submittedName>
</protein>
<organism evidence="1 2">
    <name type="scientific">Edwardsiella anguillarum ET080813</name>
    <dbReference type="NCBI Taxonomy" id="667120"/>
    <lineage>
        <taxon>Bacteria</taxon>
        <taxon>Pseudomonadati</taxon>
        <taxon>Pseudomonadota</taxon>
        <taxon>Gammaproteobacteria</taxon>
        <taxon>Enterobacterales</taxon>
        <taxon>Hafniaceae</taxon>
        <taxon>Edwardsiella</taxon>
    </lineage>
</organism>
<dbReference type="Proteomes" id="UP000028681">
    <property type="component" value="Chromosome"/>
</dbReference>
<reference evidence="1 2" key="1">
    <citation type="journal article" date="2012" name="PLoS ONE">
        <title>Edwardsiella comparative phylogenomics reveal the new intra/inter-species taxonomic relationships, virulence evolution and niche adaptation mechanisms.</title>
        <authorList>
            <person name="Yang M."/>
            <person name="Lv Y."/>
            <person name="Xiao J."/>
            <person name="Wu H."/>
            <person name="Zheng H."/>
            <person name="Liu Q."/>
            <person name="Zhang Y."/>
            <person name="Wang Q."/>
        </authorList>
    </citation>
    <scope>NUCLEOTIDE SEQUENCE [LARGE SCALE GENOMIC DNA]</scope>
    <source>
        <strain evidence="2">080813</strain>
    </source>
</reference>
<sequence length="46" mass="4989">MINNVLALLNTINVIFIDAAGRRRDSLFILLSFIATTPVSTTSTGH</sequence>
<dbReference type="KEGG" id="ete:ETEE_3200"/>
<dbReference type="EMBL" id="CP006664">
    <property type="protein sequence ID" value="AIJ09626.1"/>
    <property type="molecule type" value="Genomic_DNA"/>
</dbReference>
<dbReference type="HOGENOM" id="CLU_3183093_0_0_6"/>
<proteinExistence type="predicted"/>
<accession>A0A076LP27</accession>
<evidence type="ECO:0000313" key="2">
    <source>
        <dbReference type="Proteomes" id="UP000028681"/>
    </source>
</evidence>